<sequence>MTEGVYVGVRSERLGVVDALRGFALLAIVLLHNLEHYNIYFNPESLPAWMQRVDAAVWDTLFFLFAGKAYATFSLLFGFSFYIQMRNAERRGYDFRLRFAWRMLLLSLFALLHSLFYNGDILLLYAVAGLVLIAVCRVREKWVLLIAAVCLLQPLEILRGVLSVCSPETVFPSGFFIPYAERAYDAGVNGSLPEVLRSNITDGILYSNLWQIEAGRLFQTPALFMLGMLLGRRGFFVKSDESARFWKRAAVGAAVIFIPLYILRIRTEGMTEDGFFLFLFNEAYSLSNFAFMVLLVSLFTLAWFACDGYRWQRFIIPYGRMSLTNYIMQSAIGVSIYYSFGGGLYKYTGGTYTLLIGCAIFLLQLAFSRYWLSRHRQGPLEYLWKRGTWAGAKRRD</sequence>
<evidence type="ECO:0000313" key="3">
    <source>
        <dbReference type="EMBL" id="MBO8438826.1"/>
    </source>
</evidence>
<comment type="caution">
    <text evidence="3">The sequence shown here is derived from an EMBL/GenBank/DDBJ whole genome shotgun (WGS) entry which is preliminary data.</text>
</comment>
<gene>
    <name evidence="3" type="ORF">IAC54_08030</name>
</gene>
<dbReference type="EMBL" id="JADIMW010000083">
    <property type="protein sequence ID" value="MBO8438826.1"/>
    <property type="molecule type" value="Genomic_DNA"/>
</dbReference>
<evidence type="ECO:0000313" key="4">
    <source>
        <dbReference type="Proteomes" id="UP000823636"/>
    </source>
</evidence>
<feature type="transmembrane region" description="Helical" evidence="1">
    <location>
        <begin position="283"/>
        <end position="305"/>
    </location>
</feature>
<reference evidence="3" key="2">
    <citation type="journal article" date="2021" name="PeerJ">
        <title>Extensive microbial diversity within the chicken gut microbiome revealed by metagenomics and culture.</title>
        <authorList>
            <person name="Gilroy R."/>
            <person name="Ravi A."/>
            <person name="Getino M."/>
            <person name="Pursley I."/>
            <person name="Horton D.L."/>
            <person name="Alikhan N.F."/>
            <person name="Baker D."/>
            <person name="Gharbi K."/>
            <person name="Hall N."/>
            <person name="Watson M."/>
            <person name="Adriaenssens E.M."/>
            <person name="Foster-Nyarko E."/>
            <person name="Jarju S."/>
            <person name="Secka A."/>
            <person name="Antonio M."/>
            <person name="Oren A."/>
            <person name="Chaudhuri R.R."/>
            <person name="La Ragione R."/>
            <person name="Hildebrand F."/>
            <person name="Pallen M.J."/>
        </authorList>
    </citation>
    <scope>NUCLEOTIDE SEQUENCE</scope>
    <source>
        <strain evidence="3">G3-4614</strain>
    </source>
</reference>
<accession>A0A9D9E624</accession>
<feature type="transmembrane region" description="Helical" evidence="1">
    <location>
        <begin position="95"/>
        <end position="116"/>
    </location>
</feature>
<reference evidence="3" key="1">
    <citation type="submission" date="2020-10" db="EMBL/GenBank/DDBJ databases">
        <authorList>
            <person name="Gilroy R."/>
        </authorList>
    </citation>
    <scope>NUCLEOTIDE SEQUENCE</scope>
    <source>
        <strain evidence="3">G3-4614</strain>
    </source>
</reference>
<protein>
    <submittedName>
        <fullName evidence="3">DUF418 domain-containing protein</fullName>
    </submittedName>
</protein>
<feature type="transmembrane region" description="Helical" evidence="1">
    <location>
        <begin position="61"/>
        <end position="83"/>
    </location>
</feature>
<feature type="transmembrane region" description="Helical" evidence="1">
    <location>
        <begin position="20"/>
        <end position="41"/>
    </location>
</feature>
<evidence type="ECO:0000256" key="1">
    <source>
        <dbReference type="SAM" id="Phobius"/>
    </source>
</evidence>
<proteinExistence type="predicted"/>
<feature type="transmembrane region" description="Helical" evidence="1">
    <location>
        <begin position="245"/>
        <end position="263"/>
    </location>
</feature>
<keyword evidence="1" id="KW-0812">Transmembrane</keyword>
<dbReference type="PANTHER" id="PTHR30590:SF2">
    <property type="entry name" value="INNER MEMBRANE PROTEIN"/>
    <property type="match status" value="1"/>
</dbReference>
<name>A0A9D9E624_9BACT</name>
<feature type="transmembrane region" description="Helical" evidence="1">
    <location>
        <begin position="326"/>
        <end position="345"/>
    </location>
</feature>
<keyword evidence="1" id="KW-0472">Membrane</keyword>
<dbReference type="InterPro" id="IPR007349">
    <property type="entry name" value="DUF418"/>
</dbReference>
<keyword evidence="1" id="KW-1133">Transmembrane helix</keyword>
<dbReference type="AlphaFoldDB" id="A0A9D9E624"/>
<dbReference type="InterPro" id="IPR052529">
    <property type="entry name" value="Bact_Transport_Assoc"/>
</dbReference>
<feature type="transmembrane region" description="Helical" evidence="1">
    <location>
        <begin position="351"/>
        <end position="372"/>
    </location>
</feature>
<dbReference type="PANTHER" id="PTHR30590">
    <property type="entry name" value="INNER MEMBRANE PROTEIN"/>
    <property type="match status" value="1"/>
</dbReference>
<dbReference type="Proteomes" id="UP000823636">
    <property type="component" value="Unassembled WGS sequence"/>
</dbReference>
<feature type="domain" description="DUF418" evidence="2">
    <location>
        <begin position="230"/>
        <end position="390"/>
    </location>
</feature>
<evidence type="ECO:0000259" key="2">
    <source>
        <dbReference type="Pfam" id="PF04235"/>
    </source>
</evidence>
<dbReference type="Pfam" id="PF04235">
    <property type="entry name" value="DUF418"/>
    <property type="match status" value="1"/>
</dbReference>
<organism evidence="3 4">
    <name type="scientific">Candidatus Caccoplasma merdipullorum</name>
    <dbReference type="NCBI Taxonomy" id="2840718"/>
    <lineage>
        <taxon>Bacteria</taxon>
        <taxon>Pseudomonadati</taxon>
        <taxon>Bacteroidota</taxon>
        <taxon>Bacteroidia</taxon>
        <taxon>Bacteroidales</taxon>
        <taxon>Bacteroidaceae</taxon>
        <taxon>Bacteroidaceae incertae sedis</taxon>
        <taxon>Candidatus Caccoplasma</taxon>
    </lineage>
</organism>
<feature type="transmembrane region" description="Helical" evidence="1">
    <location>
        <begin position="122"/>
        <end position="138"/>
    </location>
</feature>